<keyword evidence="3" id="KW-0804">Transcription</keyword>
<protein>
    <submittedName>
        <fullName evidence="5">LysR family transcriptional regulator</fullName>
    </submittedName>
</protein>
<dbReference type="InterPro" id="IPR005119">
    <property type="entry name" value="LysR_subst-bd"/>
</dbReference>
<dbReference type="Pfam" id="PF03466">
    <property type="entry name" value="LysR_substrate"/>
    <property type="match status" value="1"/>
</dbReference>
<evidence type="ECO:0000259" key="4">
    <source>
        <dbReference type="PROSITE" id="PS50931"/>
    </source>
</evidence>
<dbReference type="PANTHER" id="PTHR30419">
    <property type="entry name" value="HTH-TYPE TRANSCRIPTIONAL REGULATOR YBHD"/>
    <property type="match status" value="1"/>
</dbReference>
<organism evidence="5 6">
    <name type="scientific">Pseudomonas fakonensis</name>
    <dbReference type="NCBI Taxonomy" id="2842355"/>
    <lineage>
        <taxon>Bacteria</taxon>
        <taxon>Pseudomonadati</taxon>
        <taxon>Pseudomonadota</taxon>
        <taxon>Gammaproteobacteria</taxon>
        <taxon>Pseudomonadales</taxon>
        <taxon>Pseudomonadaceae</taxon>
        <taxon>Pseudomonas</taxon>
    </lineage>
</organism>
<feature type="domain" description="HTH lysR-type" evidence="4">
    <location>
        <begin position="1"/>
        <end position="59"/>
    </location>
</feature>
<keyword evidence="2" id="KW-0238">DNA-binding</keyword>
<keyword evidence="6" id="KW-1185">Reference proteome</keyword>
<dbReference type="Pfam" id="PF00126">
    <property type="entry name" value="HTH_1"/>
    <property type="match status" value="1"/>
</dbReference>
<sequence length="297" mass="33117">MRHLHLYRCIADVARRGSVRKAAEHLHLTPSALTRKIQDFEEELGTAIFERLPQGMRLTDAGELLLRHIQNQGADFELLLTKISDLEGVRRGHVSLASAQAFVDSVLPEEIATFRLDHPKVSFSVEGRDNLLGISALVNYEADLALLIDPPPAAELYELIVKKQPLCAVVSKDHPLAASEAIRLRECCDYRVAMPSQSLAIRSHLNEALVKRQLGFDVAVESDSLEFLRNFVIRESAITFLPLSSIPRTDDRIRALPISPLDLEPLRVVLAQLKGRTLSTAARKFAEQLMSHLADLN</sequence>
<accession>A0ABX8NDQ4</accession>
<dbReference type="PANTHER" id="PTHR30419:SF8">
    <property type="entry name" value="NITROGEN ASSIMILATION TRANSCRIPTIONAL ACTIVATOR-RELATED"/>
    <property type="match status" value="1"/>
</dbReference>
<dbReference type="EMBL" id="CP077076">
    <property type="protein sequence ID" value="QXH53906.1"/>
    <property type="molecule type" value="Genomic_DNA"/>
</dbReference>
<evidence type="ECO:0000256" key="1">
    <source>
        <dbReference type="ARBA" id="ARBA00023015"/>
    </source>
</evidence>
<reference evidence="5" key="1">
    <citation type="journal article" date="2021" name="Microorganisms">
        <title>The Ever-Expanding Pseudomonas Genus: Description of 43 New Species and Partition of the Pseudomonas putida Group.</title>
        <authorList>
            <person name="Girard L."/>
            <person name="Lood C."/>
            <person name="Hofte M."/>
            <person name="Vandamme P."/>
            <person name="Rokni-Zadeh H."/>
            <person name="van Noort V."/>
            <person name="Lavigne R."/>
            <person name="De Mot R."/>
        </authorList>
    </citation>
    <scope>NUCLEOTIDE SEQUENCE</scope>
    <source>
        <strain evidence="5">COW40</strain>
    </source>
</reference>
<proteinExistence type="predicted"/>
<evidence type="ECO:0000313" key="5">
    <source>
        <dbReference type="EMBL" id="QXH53906.1"/>
    </source>
</evidence>
<dbReference type="InterPro" id="IPR050950">
    <property type="entry name" value="HTH-type_LysR_regulators"/>
</dbReference>
<dbReference type="InterPro" id="IPR000847">
    <property type="entry name" value="LysR_HTH_N"/>
</dbReference>
<name>A0ABX8NDQ4_9PSED</name>
<evidence type="ECO:0000256" key="3">
    <source>
        <dbReference type="ARBA" id="ARBA00023163"/>
    </source>
</evidence>
<dbReference type="RefSeq" id="WP_217843300.1">
    <property type="nucleotide sequence ID" value="NZ_CP077076.1"/>
</dbReference>
<evidence type="ECO:0000313" key="6">
    <source>
        <dbReference type="Proteomes" id="UP001046350"/>
    </source>
</evidence>
<keyword evidence="1" id="KW-0805">Transcription regulation</keyword>
<evidence type="ECO:0000256" key="2">
    <source>
        <dbReference type="ARBA" id="ARBA00023125"/>
    </source>
</evidence>
<dbReference type="Proteomes" id="UP001046350">
    <property type="component" value="Chromosome"/>
</dbReference>
<dbReference type="PROSITE" id="PS50931">
    <property type="entry name" value="HTH_LYSR"/>
    <property type="match status" value="1"/>
</dbReference>
<gene>
    <name evidence="5" type="ORF">KSS94_12640</name>
</gene>